<reference evidence="4" key="1">
    <citation type="submission" date="2016-09" db="EMBL/GenBank/DDBJ databases">
        <authorList>
            <person name="Wan X."/>
            <person name="Hou S."/>
        </authorList>
    </citation>
    <scope>NUCLEOTIDE SEQUENCE [LARGE SCALE GENOMIC DNA]</scope>
    <source>
        <strain evidence="4">KH87</strain>
    </source>
</reference>
<gene>
    <name evidence="3" type="ORF">BI198_08700</name>
</gene>
<feature type="chain" id="PRO_5009200412" description="BON domain-containing protein" evidence="1">
    <location>
        <begin position="26"/>
        <end position="116"/>
    </location>
</feature>
<accession>A0A1E7Q649</accession>
<dbReference type="Proteomes" id="UP000242258">
    <property type="component" value="Unassembled WGS sequence"/>
</dbReference>
<dbReference type="PANTHER" id="PTHR34606:SF15">
    <property type="entry name" value="BON DOMAIN-CONTAINING PROTEIN"/>
    <property type="match status" value="1"/>
</dbReference>
<dbReference type="InterPro" id="IPR051686">
    <property type="entry name" value="Lipoprotein_DolP"/>
</dbReference>
<feature type="signal peptide" evidence="1">
    <location>
        <begin position="1"/>
        <end position="25"/>
    </location>
</feature>
<feature type="domain" description="BON" evidence="2">
    <location>
        <begin position="48"/>
        <end position="116"/>
    </location>
</feature>
<dbReference type="OrthoDB" id="8910395at2"/>
<dbReference type="STRING" id="1628148.BI198_08700"/>
<dbReference type="RefSeq" id="WP_070049197.1">
    <property type="nucleotide sequence ID" value="NZ_CBCSDO010000004.1"/>
</dbReference>
<dbReference type="AlphaFoldDB" id="A0A1E7Q649"/>
<name>A0A1E7Q649_9GAMM</name>
<organism evidence="3 4">
    <name type="scientific">Rheinheimera salexigens</name>
    <dbReference type="NCBI Taxonomy" id="1628148"/>
    <lineage>
        <taxon>Bacteria</taxon>
        <taxon>Pseudomonadati</taxon>
        <taxon>Pseudomonadota</taxon>
        <taxon>Gammaproteobacteria</taxon>
        <taxon>Chromatiales</taxon>
        <taxon>Chromatiaceae</taxon>
        <taxon>Rheinheimera</taxon>
    </lineage>
</organism>
<evidence type="ECO:0000256" key="1">
    <source>
        <dbReference type="SAM" id="SignalP"/>
    </source>
</evidence>
<dbReference type="Pfam" id="PF04972">
    <property type="entry name" value="BON"/>
    <property type="match status" value="1"/>
</dbReference>
<dbReference type="EMBL" id="MKEK01000001">
    <property type="protein sequence ID" value="OEY69627.1"/>
    <property type="molecule type" value="Genomic_DNA"/>
</dbReference>
<protein>
    <recommendedName>
        <fullName evidence="2">BON domain-containing protein</fullName>
    </recommendedName>
</protein>
<dbReference type="PROSITE" id="PS51257">
    <property type="entry name" value="PROKAR_LIPOPROTEIN"/>
    <property type="match status" value="1"/>
</dbReference>
<evidence type="ECO:0000313" key="4">
    <source>
        <dbReference type="Proteomes" id="UP000242258"/>
    </source>
</evidence>
<sequence>MFIFPKTIVIAAVLAVLSLGLTSCDKNYMDDETKMLDKRVVLEDGVADDVEVSNAVIKALHDESKLSQFMINVETRKGDVTLRGDVDTEEQRKLAEQVTLSTAGAHTVNNEIRVRQ</sequence>
<evidence type="ECO:0000259" key="2">
    <source>
        <dbReference type="PROSITE" id="PS50914"/>
    </source>
</evidence>
<comment type="caution">
    <text evidence="3">The sequence shown here is derived from an EMBL/GenBank/DDBJ whole genome shotgun (WGS) entry which is preliminary data.</text>
</comment>
<dbReference type="PANTHER" id="PTHR34606">
    <property type="entry name" value="BON DOMAIN-CONTAINING PROTEIN"/>
    <property type="match status" value="1"/>
</dbReference>
<keyword evidence="1" id="KW-0732">Signal</keyword>
<keyword evidence="4" id="KW-1185">Reference proteome</keyword>
<dbReference type="Gene3D" id="3.30.1340.30">
    <property type="match status" value="1"/>
</dbReference>
<dbReference type="InterPro" id="IPR007055">
    <property type="entry name" value="BON_dom"/>
</dbReference>
<proteinExistence type="predicted"/>
<evidence type="ECO:0000313" key="3">
    <source>
        <dbReference type="EMBL" id="OEY69627.1"/>
    </source>
</evidence>
<dbReference type="PROSITE" id="PS50914">
    <property type="entry name" value="BON"/>
    <property type="match status" value="1"/>
</dbReference>